<organism evidence="1 2">
    <name type="scientific">Providencia heimbachae ATCC 35613</name>
    <dbReference type="NCBI Taxonomy" id="1354272"/>
    <lineage>
        <taxon>Bacteria</taxon>
        <taxon>Pseudomonadati</taxon>
        <taxon>Pseudomonadota</taxon>
        <taxon>Gammaproteobacteria</taxon>
        <taxon>Enterobacterales</taxon>
        <taxon>Morganellaceae</taxon>
        <taxon>Providencia</taxon>
    </lineage>
</organism>
<dbReference type="PANTHER" id="PTHR15394:SF3">
    <property type="entry name" value="SERINE HYDROLASE RBBP9"/>
    <property type="match status" value="1"/>
</dbReference>
<dbReference type="Gene3D" id="3.40.50.1820">
    <property type="entry name" value="alpha/beta hydrolase"/>
    <property type="match status" value="1"/>
</dbReference>
<sequence length="207" mass="23318">MSTITFQHLTSQNISALNDRFLNKKFVIVHGYTATPTKNWFPWLKAELESLGAFVEVPEMPESLSPNPQKWLQHLIELPVHIDENTILIGHSLGCITILRFLAHQRVEGQKLGGYILVSGFDDEQATLPELSVHTVDKLNYGELVDIADKRISIISTNDEIVSPQSSKELAQALQTEVIIEEGAGHFLDREGYTEFPTLLTTIDKYF</sequence>
<dbReference type="SUPFAM" id="SSF53474">
    <property type="entry name" value="alpha/beta-Hydrolases"/>
    <property type="match status" value="1"/>
</dbReference>
<evidence type="ECO:0000313" key="2">
    <source>
        <dbReference type="Proteomes" id="UP000078224"/>
    </source>
</evidence>
<accession>A0A1B7JXV5</accession>
<dbReference type="InterPro" id="IPR010662">
    <property type="entry name" value="RBBP9/YdeN"/>
</dbReference>
<keyword evidence="1" id="KW-0378">Hydrolase</keyword>
<dbReference type="PATRIC" id="fig|1354272.4.peg.1453"/>
<dbReference type="EC" id="3.-.-.-" evidence="1"/>
<protein>
    <submittedName>
        <fullName evidence="1">Serine hydrolase</fullName>
        <ecNumber evidence="1">3.-.-.-</ecNumber>
    </submittedName>
</protein>
<reference evidence="1 2" key="1">
    <citation type="submission" date="2016-04" db="EMBL/GenBank/DDBJ databases">
        <title>ATOL: Assembling a taxonomically balanced genome-scale reconstruction of the evolutionary history of the Enterobacteriaceae.</title>
        <authorList>
            <person name="Plunkett G.III."/>
            <person name="Neeno-Eckwall E.C."/>
            <person name="Glasner J.D."/>
            <person name="Perna N.T."/>
        </authorList>
    </citation>
    <scope>NUCLEOTIDE SEQUENCE [LARGE SCALE GENOMIC DNA]</scope>
    <source>
        <strain evidence="1 2">ATCC 35613</strain>
    </source>
</reference>
<dbReference type="AlphaFoldDB" id="A0A1B7JXV5"/>
<dbReference type="RefSeq" id="WP_082913006.1">
    <property type="nucleotide sequence ID" value="NZ_LXEW01000021.1"/>
</dbReference>
<dbReference type="InterPro" id="IPR029058">
    <property type="entry name" value="AB_hydrolase_fold"/>
</dbReference>
<gene>
    <name evidence="1" type="ORF">M998_1432</name>
</gene>
<keyword evidence="2" id="KW-1185">Reference proteome</keyword>
<evidence type="ECO:0000313" key="1">
    <source>
        <dbReference type="EMBL" id="OAT52753.1"/>
    </source>
</evidence>
<dbReference type="PANTHER" id="PTHR15394">
    <property type="entry name" value="SERINE HYDROLASE RBBP9"/>
    <property type="match status" value="1"/>
</dbReference>
<dbReference type="EMBL" id="LXEW01000021">
    <property type="protein sequence ID" value="OAT52753.1"/>
    <property type="molecule type" value="Genomic_DNA"/>
</dbReference>
<dbReference type="Pfam" id="PF06821">
    <property type="entry name" value="Ser_hydrolase"/>
    <property type="match status" value="1"/>
</dbReference>
<dbReference type="OrthoDB" id="9804993at2"/>
<dbReference type="GO" id="GO:0016787">
    <property type="term" value="F:hydrolase activity"/>
    <property type="evidence" value="ECO:0007669"/>
    <property type="project" value="UniProtKB-KW"/>
</dbReference>
<comment type="caution">
    <text evidence="1">The sequence shown here is derived from an EMBL/GenBank/DDBJ whole genome shotgun (WGS) entry which is preliminary data.</text>
</comment>
<dbReference type="Proteomes" id="UP000078224">
    <property type="component" value="Unassembled WGS sequence"/>
</dbReference>
<proteinExistence type="predicted"/>
<name>A0A1B7JXV5_9GAMM</name>